<keyword evidence="2" id="KW-1185">Reference proteome</keyword>
<evidence type="ECO:0000313" key="1">
    <source>
        <dbReference type="EMBL" id="NHF58108.1"/>
    </source>
</evidence>
<reference evidence="1" key="2">
    <citation type="submission" date="2020-03" db="EMBL/GenBank/DDBJ databases">
        <title>Flavobacteriaceae bacterium strain TP-CH-4, a member of the family Flavobacteriaceae isolated from a deep-sea seamount.</title>
        <authorList>
            <person name="Zhang D.-C."/>
        </authorList>
    </citation>
    <scope>NUCLEOTIDE SEQUENCE</scope>
    <source>
        <strain evidence="1">TP-CH-4</strain>
    </source>
</reference>
<dbReference type="Gene3D" id="1.25.40.10">
    <property type="entry name" value="Tetratricopeptide repeat domain"/>
    <property type="match status" value="1"/>
</dbReference>
<sequence length="756" mass="85520">MKKSSIIAIVLSLFLGPIVQGQDRPVEQKQSKFIVANATLKIERMMAAGLIGDTDGDGIINLDDPQYGATPNIEREVYKTESYINQNKAICAQAENPDLCIAGLNFSGGFLFQQAALKNEGSTKMFVEKATEYYDKVLEAYPDNKAALSNLKKLNQAIKGNSATIAKLEELAAKYPKNRVGYLVQIGDLYKEEKKFASACAKYQEAYLEDPFSEKACGGIVAMYTEDGHVCTTGWSIREFAADCQEIDLPNYSEELLRKEMSIAFAKKNYKKAIESMVLWAYVLADNGWLDSKQVARLSNQLFLEGAPSREAARMKRALTELIRVLEIEKPGDSRALVFWDTYSPELTISTDWKRISPMSVFLKIMHAKGAKAFLKKDFKNAEAHWQIILDRALGYDNNLYTTTASDMAELYNAYPRMDPEGQKLNRIVRELFDRKSEAYRKVDAKIIRNMHMTLGAIYYNKGIWQNGDYAENAEFQLSRAVSDRFGPIVNPRLRKMLGDVYMHIDTLNSDERKSKEARQKAMKAYSASIKDYLSLDLLRDASALHTDLSNKYRSEMGRARSDSFVALGSVIAWRTQMADPKNELLRNQKPINTYLNDVNKAAEELGGVLPKEFVEVQFFKGLSDLGSQMSEDRKQEQQLLYANALSQIKEVKELSSPTDFRRINKIKGSLEASVEQRGQLKKTQMHGKADLSYSPATSKTGFKAYSISTLDKEILVPDELYELNGTLQEHYKRTNTKNLVKLKKQNGKFMVKERG</sequence>
<evidence type="ECO:0008006" key="3">
    <source>
        <dbReference type="Google" id="ProtNLM"/>
    </source>
</evidence>
<comment type="caution">
    <text evidence="1">The sequence shown here is derived from an EMBL/GenBank/DDBJ whole genome shotgun (WGS) entry which is preliminary data.</text>
</comment>
<dbReference type="AlphaFoldDB" id="A0A967ASH2"/>
<protein>
    <recommendedName>
        <fullName evidence="3">Tetratricopeptide repeat protein</fullName>
    </recommendedName>
</protein>
<dbReference type="RefSeq" id="WP_152572617.1">
    <property type="nucleotide sequence ID" value="NZ_VIKU02000001.1"/>
</dbReference>
<name>A0A967ASH2_9FLAO</name>
<dbReference type="EMBL" id="VIKU02000001">
    <property type="protein sequence ID" value="NHF58108.1"/>
    <property type="molecule type" value="Genomic_DNA"/>
</dbReference>
<dbReference type="InterPro" id="IPR011990">
    <property type="entry name" value="TPR-like_helical_dom_sf"/>
</dbReference>
<evidence type="ECO:0000313" key="2">
    <source>
        <dbReference type="Proteomes" id="UP000707206"/>
    </source>
</evidence>
<reference evidence="1" key="1">
    <citation type="submission" date="2019-07" db="EMBL/GenBank/DDBJ databases">
        <authorList>
            <person name="De-Chao Zhang Q."/>
        </authorList>
    </citation>
    <scope>NUCLEOTIDE SEQUENCE</scope>
    <source>
        <strain evidence="1">TP-CH-4</strain>
    </source>
</reference>
<organism evidence="1 2">
    <name type="scientific">Pelagihabitans pacificus</name>
    <dbReference type="NCBI Taxonomy" id="2696054"/>
    <lineage>
        <taxon>Bacteria</taxon>
        <taxon>Pseudomonadati</taxon>
        <taxon>Bacteroidota</taxon>
        <taxon>Flavobacteriia</taxon>
        <taxon>Flavobacteriales</taxon>
        <taxon>Flavobacteriaceae</taxon>
        <taxon>Pelagihabitans</taxon>
    </lineage>
</organism>
<gene>
    <name evidence="1" type="ORF">FK220_002060</name>
</gene>
<dbReference type="Proteomes" id="UP000707206">
    <property type="component" value="Unassembled WGS sequence"/>
</dbReference>
<dbReference type="SUPFAM" id="SSF48452">
    <property type="entry name" value="TPR-like"/>
    <property type="match status" value="1"/>
</dbReference>
<accession>A0A967ASH2</accession>
<proteinExistence type="predicted"/>